<accession>A0A9J6H7V5</accession>
<dbReference type="Proteomes" id="UP000821853">
    <property type="component" value="Unassembled WGS sequence"/>
</dbReference>
<sequence length="120" mass="12911">MATVLSAVICWRPFTAFGEKGGRLVASSHLGESSFEVVIAKYRYPEEVDLPRTSSRLKDVDGLGTSVDHYSSSAVESPRKLASPVEIASEQPPDISVLITIACTCAAGIVWLPLLTQYVV</sequence>
<proteinExistence type="predicted"/>
<reference evidence="1 2" key="1">
    <citation type="journal article" date="2020" name="Cell">
        <title>Large-Scale Comparative Analyses of Tick Genomes Elucidate Their Genetic Diversity and Vector Capacities.</title>
        <authorList>
            <consortium name="Tick Genome and Microbiome Consortium (TIGMIC)"/>
            <person name="Jia N."/>
            <person name="Wang J."/>
            <person name="Shi W."/>
            <person name="Du L."/>
            <person name="Sun Y."/>
            <person name="Zhan W."/>
            <person name="Jiang J.F."/>
            <person name="Wang Q."/>
            <person name="Zhang B."/>
            <person name="Ji P."/>
            <person name="Bell-Sakyi L."/>
            <person name="Cui X.M."/>
            <person name="Yuan T.T."/>
            <person name="Jiang B.G."/>
            <person name="Yang W.F."/>
            <person name="Lam T.T."/>
            <person name="Chang Q.C."/>
            <person name="Ding S.J."/>
            <person name="Wang X.J."/>
            <person name="Zhu J.G."/>
            <person name="Ruan X.D."/>
            <person name="Zhao L."/>
            <person name="Wei J.T."/>
            <person name="Ye R.Z."/>
            <person name="Que T.C."/>
            <person name="Du C.H."/>
            <person name="Zhou Y.H."/>
            <person name="Cheng J.X."/>
            <person name="Dai P.F."/>
            <person name="Guo W.B."/>
            <person name="Han X.H."/>
            <person name="Huang E.J."/>
            <person name="Li L.F."/>
            <person name="Wei W."/>
            <person name="Gao Y.C."/>
            <person name="Liu J.Z."/>
            <person name="Shao H.Z."/>
            <person name="Wang X."/>
            <person name="Wang C.C."/>
            <person name="Yang T.C."/>
            <person name="Huo Q.B."/>
            <person name="Li W."/>
            <person name="Chen H.Y."/>
            <person name="Chen S.E."/>
            <person name="Zhou L.G."/>
            <person name="Ni X.B."/>
            <person name="Tian J.H."/>
            <person name="Sheng Y."/>
            <person name="Liu T."/>
            <person name="Pan Y.S."/>
            <person name="Xia L.Y."/>
            <person name="Li J."/>
            <person name="Zhao F."/>
            <person name="Cao W.C."/>
        </authorList>
    </citation>
    <scope>NUCLEOTIDE SEQUENCE [LARGE SCALE GENOMIC DNA]</scope>
    <source>
        <strain evidence="1">HaeL-2018</strain>
    </source>
</reference>
<organism evidence="1 2">
    <name type="scientific">Haemaphysalis longicornis</name>
    <name type="common">Bush tick</name>
    <dbReference type="NCBI Taxonomy" id="44386"/>
    <lineage>
        <taxon>Eukaryota</taxon>
        <taxon>Metazoa</taxon>
        <taxon>Ecdysozoa</taxon>
        <taxon>Arthropoda</taxon>
        <taxon>Chelicerata</taxon>
        <taxon>Arachnida</taxon>
        <taxon>Acari</taxon>
        <taxon>Parasitiformes</taxon>
        <taxon>Ixodida</taxon>
        <taxon>Ixodoidea</taxon>
        <taxon>Ixodidae</taxon>
        <taxon>Haemaphysalinae</taxon>
        <taxon>Haemaphysalis</taxon>
    </lineage>
</organism>
<dbReference type="AlphaFoldDB" id="A0A9J6H7V5"/>
<name>A0A9J6H7V5_HAELO</name>
<gene>
    <name evidence="1" type="ORF">HPB48_024547</name>
</gene>
<dbReference type="EMBL" id="JABSTR010001061">
    <property type="protein sequence ID" value="KAH9383332.1"/>
    <property type="molecule type" value="Genomic_DNA"/>
</dbReference>
<evidence type="ECO:0000313" key="2">
    <source>
        <dbReference type="Proteomes" id="UP000821853"/>
    </source>
</evidence>
<keyword evidence="2" id="KW-1185">Reference proteome</keyword>
<protein>
    <submittedName>
        <fullName evidence="1">Uncharacterized protein</fullName>
    </submittedName>
</protein>
<comment type="caution">
    <text evidence="1">The sequence shown here is derived from an EMBL/GenBank/DDBJ whole genome shotgun (WGS) entry which is preliminary data.</text>
</comment>
<dbReference type="VEuPathDB" id="VectorBase:HLOH_054605"/>
<evidence type="ECO:0000313" key="1">
    <source>
        <dbReference type="EMBL" id="KAH9383332.1"/>
    </source>
</evidence>